<protein>
    <submittedName>
        <fullName evidence="1">Uncharacterized protein</fullName>
    </submittedName>
</protein>
<gene>
    <name evidence="1" type="ORF">CA264_12735</name>
</gene>
<name>A0A1X9YTT3_9BACT</name>
<dbReference type="STRING" id="709015.GCA_000472485_02578"/>
<organism evidence="1 2">
    <name type="scientific">Pontibacter actiniarum</name>
    <dbReference type="NCBI Taxonomy" id="323450"/>
    <lineage>
        <taxon>Bacteria</taxon>
        <taxon>Pseudomonadati</taxon>
        <taxon>Bacteroidota</taxon>
        <taxon>Cytophagia</taxon>
        <taxon>Cytophagales</taxon>
        <taxon>Hymenobacteraceae</taxon>
        <taxon>Pontibacter</taxon>
    </lineage>
</organism>
<reference evidence="2" key="1">
    <citation type="submission" date="2017-05" db="EMBL/GenBank/DDBJ databases">
        <authorList>
            <person name="Ray J."/>
            <person name="Price M."/>
            <person name="Deutschbauer A."/>
        </authorList>
    </citation>
    <scope>NUCLEOTIDE SEQUENCE [LARGE SCALE GENOMIC DNA]</scope>
    <source>
        <strain evidence="2">DSM 19842</strain>
    </source>
</reference>
<sequence>MRLFFIARSGRCEQQATHLLVNIPALKGFFLRIILTFVRFCGGVASLGPFACYTTIPIGFAGFAELAKASKNI</sequence>
<dbReference type="AlphaFoldDB" id="A0A1X9YTT3"/>
<dbReference type="KEGG" id="pact:CA264_12735"/>
<accession>A0A1X9YTT3</accession>
<dbReference type="Proteomes" id="UP000266292">
    <property type="component" value="Chromosome"/>
</dbReference>
<dbReference type="EMBL" id="CP021235">
    <property type="protein sequence ID" value="ARS36231.1"/>
    <property type="molecule type" value="Genomic_DNA"/>
</dbReference>
<keyword evidence="2" id="KW-1185">Reference proteome</keyword>
<evidence type="ECO:0000313" key="2">
    <source>
        <dbReference type="Proteomes" id="UP000266292"/>
    </source>
</evidence>
<proteinExistence type="predicted"/>
<evidence type="ECO:0000313" key="1">
    <source>
        <dbReference type="EMBL" id="ARS36231.1"/>
    </source>
</evidence>